<dbReference type="InterPro" id="IPR050097">
    <property type="entry name" value="Ferredoxin-NADP_redctase_2"/>
</dbReference>
<evidence type="ECO:0000256" key="4">
    <source>
        <dbReference type="ARBA" id="ARBA00023002"/>
    </source>
</evidence>
<gene>
    <name evidence="6" type="ORF">B4099_3778</name>
</gene>
<protein>
    <submittedName>
        <fullName evidence="6">Thioredoxin reductase</fullName>
        <ecNumber evidence="6">1.8.1.9</ecNumber>
    </submittedName>
</protein>
<dbReference type="Proteomes" id="UP000075304">
    <property type="component" value="Unassembled WGS sequence"/>
</dbReference>
<dbReference type="EMBL" id="LQYI01000140">
    <property type="protein sequence ID" value="KYC61663.1"/>
    <property type="molecule type" value="Genomic_DNA"/>
</dbReference>
<comment type="cofactor">
    <cofactor evidence="1">
        <name>FAD</name>
        <dbReference type="ChEBI" id="CHEBI:57692"/>
    </cofactor>
</comment>
<comment type="subunit">
    <text evidence="2">Homodimer.</text>
</comment>
<keyword evidence="4 6" id="KW-0560">Oxidoreductase</keyword>
<dbReference type="Pfam" id="PF07992">
    <property type="entry name" value="Pyr_redox_2"/>
    <property type="match status" value="1"/>
</dbReference>
<dbReference type="Gene3D" id="3.50.50.60">
    <property type="entry name" value="FAD/NAD(P)-binding domain"/>
    <property type="match status" value="2"/>
</dbReference>
<dbReference type="SUPFAM" id="SSF51905">
    <property type="entry name" value="FAD/NAD(P)-binding domain"/>
    <property type="match status" value="1"/>
</dbReference>
<evidence type="ECO:0000256" key="3">
    <source>
        <dbReference type="ARBA" id="ARBA00022630"/>
    </source>
</evidence>
<dbReference type="PANTHER" id="PTHR48105">
    <property type="entry name" value="THIOREDOXIN REDUCTASE 1-RELATED-RELATED"/>
    <property type="match status" value="1"/>
</dbReference>
<keyword evidence="3" id="KW-0285">Flavoprotein</keyword>
<proteinExistence type="predicted"/>
<evidence type="ECO:0000259" key="5">
    <source>
        <dbReference type="Pfam" id="PF07992"/>
    </source>
</evidence>
<reference evidence="6 7" key="1">
    <citation type="submission" date="2016-01" db="EMBL/GenBank/DDBJ databases">
        <title>Genome Sequences of Twelve Sporeforming Bacillus Species Isolated from Foods.</title>
        <authorList>
            <person name="Berendsen E.M."/>
            <person name="Wells-Bennik M.H."/>
            <person name="Krawcyk A.O."/>
            <person name="De Jong A."/>
            <person name="Holsappel S."/>
            <person name="Eijlander R.T."/>
            <person name="Kuipers O.P."/>
        </authorList>
    </citation>
    <scope>NUCLEOTIDE SEQUENCE [LARGE SCALE GENOMIC DNA]</scope>
    <source>
        <strain evidence="6 7">B4099</strain>
    </source>
</reference>
<accession>A0A150JWM0</accession>
<dbReference type="PRINTS" id="PR00469">
    <property type="entry name" value="PNDRDTASEII"/>
</dbReference>
<organism evidence="6 7">
    <name type="scientific">Heyndrickxia coagulans</name>
    <name type="common">Weizmannia coagulans</name>
    <dbReference type="NCBI Taxonomy" id="1398"/>
    <lineage>
        <taxon>Bacteria</taxon>
        <taxon>Bacillati</taxon>
        <taxon>Bacillota</taxon>
        <taxon>Bacilli</taxon>
        <taxon>Bacillales</taxon>
        <taxon>Bacillaceae</taxon>
        <taxon>Heyndrickxia</taxon>
    </lineage>
</organism>
<evidence type="ECO:0000256" key="1">
    <source>
        <dbReference type="ARBA" id="ARBA00001974"/>
    </source>
</evidence>
<evidence type="ECO:0000313" key="7">
    <source>
        <dbReference type="Proteomes" id="UP000075304"/>
    </source>
</evidence>
<feature type="domain" description="FAD/NAD(P)-binding" evidence="5">
    <location>
        <begin position="28"/>
        <end position="305"/>
    </location>
</feature>
<evidence type="ECO:0000256" key="2">
    <source>
        <dbReference type="ARBA" id="ARBA00011738"/>
    </source>
</evidence>
<dbReference type="PRINTS" id="PR00368">
    <property type="entry name" value="FADPNR"/>
</dbReference>
<sequence>MYRVIIGRIHIWKVNLIRGSELIMKEVDVVIIGGGPAGLSAGLILGRARKKTLIIDEGQPRNAVTREAHAFLTRDGISPHEFRNIAKEQLRTYPSVSHLEDTVELIVGEDGQFLLETASAVKIAARKLLFAIGMKDRDLDIPGLAEVYGKSAFVCPYCDGWELRDQQLVVINRGATLMHFVPLLSGWSKQLVVCTNGPDELSEAEREELRAHNIPVFNTPIHSIQSNEGMVNHVKLEDGTEIPCTGIFFKSELVIGSELPVALGCRISDTGIIEVDEFGKTSVPGVYAAGDATTHLHQSIVAAASGAVSAIAINGELNREEWQKSNV</sequence>
<dbReference type="PATRIC" id="fig|1398.25.peg.1170"/>
<evidence type="ECO:0000313" key="6">
    <source>
        <dbReference type="EMBL" id="KYC61663.1"/>
    </source>
</evidence>
<dbReference type="InterPro" id="IPR036188">
    <property type="entry name" value="FAD/NAD-bd_sf"/>
</dbReference>
<dbReference type="GO" id="GO:0004791">
    <property type="term" value="F:thioredoxin-disulfide reductase (NADPH) activity"/>
    <property type="evidence" value="ECO:0007669"/>
    <property type="project" value="UniProtKB-EC"/>
</dbReference>
<comment type="caution">
    <text evidence="6">The sequence shown here is derived from an EMBL/GenBank/DDBJ whole genome shotgun (WGS) entry which is preliminary data.</text>
</comment>
<dbReference type="InterPro" id="IPR023753">
    <property type="entry name" value="FAD/NAD-binding_dom"/>
</dbReference>
<dbReference type="EC" id="1.8.1.9" evidence="6"/>
<dbReference type="AlphaFoldDB" id="A0A150JWM0"/>
<name>A0A150JWM0_HEYCO</name>